<evidence type="ECO:0000256" key="5">
    <source>
        <dbReference type="ARBA" id="ARBA00072139"/>
    </source>
</evidence>
<dbReference type="PATRIC" id="fig|817.52.peg.944"/>
<dbReference type="PANTHER" id="PTHR47799">
    <property type="entry name" value="OMEGA-AMIDASE YAFV"/>
    <property type="match status" value="1"/>
</dbReference>
<dbReference type="EC" id="3.5.1.3" evidence="3"/>
<comment type="similarity">
    <text evidence="1">Belongs to the carbon-nitrogen hydrolase superfamily. NIT1/NIT2 family.</text>
</comment>
<dbReference type="Gene3D" id="3.60.110.10">
    <property type="entry name" value="Carbon-nitrogen hydrolase"/>
    <property type="match status" value="1"/>
</dbReference>
<reference evidence="7" key="1">
    <citation type="book" date="2014" name="THE 24TH EUROPEAN CONGRESS OF CLINICAL MICROBIOLOGY AND INFECTIOUS DISEASES" publisher="ECCMID 2014" city="Barcelona, Spain">
        <title>Identification of resistance genes in three multidrug-resistant Bacteroides fragilis isolates by whole genome sequencing.</title>
        <editorList>
            <person name="Unknown"/>
            <person name="A."/>
        </editorList>
        <authorList>
            <person name="Sydenham T.V."/>
            <person name="Hasman H."/>
            <person name="Wang M."/>
            <person name="Soki J."/>
            <person name="Nagy E."/>
            <person name="Justesen U.S."/>
        </authorList>
    </citation>
    <scope>NUCLEOTIDE SEQUENCE</scope>
    <source>
        <strain evidence="7">DCMOUH0018B</strain>
    </source>
</reference>
<comment type="catalytic activity">
    <reaction evidence="4">
        <text>a monoamide of a dicarboxylate + H2O = a dicarboxylate + NH4(+)</text>
        <dbReference type="Rhea" id="RHEA:11716"/>
        <dbReference type="ChEBI" id="CHEBI:15377"/>
        <dbReference type="ChEBI" id="CHEBI:28938"/>
        <dbReference type="ChEBI" id="CHEBI:28965"/>
        <dbReference type="ChEBI" id="CHEBI:77450"/>
        <dbReference type="EC" id="3.5.1.3"/>
    </reaction>
</comment>
<dbReference type="InterPro" id="IPR036526">
    <property type="entry name" value="C-N_Hydrolase_sf"/>
</dbReference>
<accession>A0A081TWD4</accession>
<dbReference type="GO" id="GO:0106008">
    <property type="term" value="F:2-oxoglutaramate amidase activity"/>
    <property type="evidence" value="ECO:0007669"/>
    <property type="project" value="TreeGrafter"/>
</dbReference>
<name>A0A081TWD4_BACFG</name>
<dbReference type="GO" id="GO:0050152">
    <property type="term" value="F:omega-amidase activity"/>
    <property type="evidence" value="ECO:0007669"/>
    <property type="project" value="UniProtKB-EC"/>
</dbReference>
<dbReference type="Proteomes" id="UP001079672">
    <property type="component" value="Unassembled WGS sequence"/>
</dbReference>
<reference evidence="7" key="2">
    <citation type="submission" date="2014-07" db="EMBL/GenBank/DDBJ databases">
        <title>Genetics and epidemiology of antimicrobial resistance in B. fragilis group.</title>
        <authorList>
            <person name="Sydenham T.V."/>
            <person name="Hasman H."/>
            <person name="Kemp M."/>
            <person name="Justesen U.S."/>
        </authorList>
    </citation>
    <scope>NUCLEOTIDE SEQUENCE [LARGE SCALE GENOMIC DNA]</scope>
    <source>
        <strain evidence="7">DCMOUH0018B</strain>
    </source>
</reference>
<dbReference type="Proteomes" id="UP000501467">
    <property type="component" value="Chromosome"/>
</dbReference>
<dbReference type="GeneID" id="99672417"/>
<evidence type="ECO:0000256" key="1">
    <source>
        <dbReference type="ARBA" id="ARBA00010613"/>
    </source>
</evidence>
<dbReference type="Proteomes" id="UP000284614">
    <property type="component" value="Unassembled WGS sequence"/>
</dbReference>
<dbReference type="EMBL" id="CP054003">
    <property type="protein sequence ID" value="QKH87171.1"/>
    <property type="molecule type" value="Genomic_DNA"/>
</dbReference>
<dbReference type="Pfam" id="PF00795">
    <property type="entry name" value="CN_hydrolase"/>
    <property type="match status" value="1"/>
</dbReference>
<evidence type="ECO:0000313" key="11">
    <source>
        <dbReference type="Proteomes" id="UP000284614"/>
    </source>
</evidence>
<dbReference type="RefSeq" id="WP_005780174.1">
    <property type="nucleotide sequence ID" value="NZ_CABJEQ010000002.1"/>
</dbReference>
<evidence type="ECO:0000313" key="10">
    <source>
        <dbReference type="EMBL" id="RGY67701.1"/>
    </source>
</evidence>
<feature type="domain" description="CN hydrolase" evidence="6">
    <location>
        <begin position="1"/>
        <end position="234"/>
    </location>
</feature>
<dbReference type="PROSITE" id="PS50263">
    <property type="entry name" value="CN_HYDROLASE"/>
    <property type="match status" value="1"/>
</dbReference>
<dbReference type="NCBIfam" id="NF007757">
    <property type="entry name" value="PRK10438.1"/>
    <property type="match status" value="1"/>
</dbReference>
<dbReference type="PANTHER" id="PTHR47799:SF1">
    <property type="entry name" value="OMEGA-AMIDASE YAFV"/>
    <property type="match status" value="1"/>
</dbReference>
<evidence type="ECO:0000313" key="12">
    <source>
        <dbReference type="Proteomes" id="UP000501467"/>
    </source>
</evidence>
<evidence type="ECO:0000256" key="2">
    <source>
        <dbReference type="ARBA" id="ARBA00022801"/>
    </source>
</evidence>
<reference evidence="8" key="5">
    <citation type="submission" date="2022-12" db="EMBL/GenBank/DDBJ databases">
        <title>Development of a Multilocus Sequence Typing Scheme for Bacteroides fragilis Based on Whole Genome Sequencing Data and Clinical Application.</title>
        <authorList>
            <person name="Nielsen F.D."/>
            <person name="Justesen U.S."/>
        </authorList>
    </citation>
    <scope>NUCLEOTIDE SEQUENCE</scope>
    <source>
        <strain evidence="8">BF_AM_ODE_DK_2015_4</strain>
    </source>
</reference>
<proteinExistence type="inferred from homology"/>
<dbReference type="SUPFAM" id="SSF56317">
    <property type="entry name" value="Carbon-nitrogen hydrolase"/>
    <property type="match status" value="1"/>
</dbReference>
<dbReference type="InterPro" id="IPR003010">
    <property type="entry name" value="C-N_Hydrolase"/>
</dbReference>
<dbReference type="AlphaFoldDB" id="A0A081TWD4"/>
<keyword evidence="2 7" id="KW-0378">Hydrolase</keyword>
<evidence type="ECO:0000256" key="3">
    <source>
        <dbReference type="ARBA" id="ARBA00039118"/>
    </source>
</evidence>
<evidence type="ECO:0000313" key="7">
    <source>
        <dbReference type="EMBL" id="KFX72778.1"/>
    </source>
</evidence>
<gene>
    <name evidence="10" type="ORF">DXA27_15045</name>
    <name evidence="7" type="ORF">EE52_0220720</name>
    <name evidence="9" type="ORF">FOC69_23620</name>
    <name evidence="8" type="ORF">O1433_07815</name>
</gene>
<dbReference type="EMBL" id="JAPTZU010000003">
    <property type="protein sequence ID" value="MCZ2687406.1"/>
    <property type="molecule type" value="Genomic_DNA"/>
</dbReference>
<reference evidence="9 12" key="4">
    <citation type="submission" date="2020-05" db="EMBL/GenBank/DDBJ databases">
        <title>FDA dAtabase for Regulatory Grade micrObial Sequences (FDA-ARGOS): Supporting development and validation of Infectious Disease Dx tests.</title>
        <authorList>
            <person name="Bojja K."/>
            <person name="Kessler A."/>
            <person name="Tallon L."/>
            <person name="Sadzewicz L."/>
            <person name="Zhao X."/>
            <person name="Vavikolanu K."/>
            <person name="Mehta A."/>
            <person name="Aluvathingal J."/>
            <person name="Nadendla S."/>
            <person name="Myers T."/>
            <person name="Yan Y."/>
            <person name="Sichtig H."/>
        </authorList>
    </citation>
    <scope>NUCLEOTIDE SEQUENCE [LARGE SCALE GENOMIC DNA]</scope>
    <source>
        <strain evidence="9 12">FDAARGOS_763</strain>
    </source>
</reference>
<evidence type="ECO:0000313" key="9">
    <source>
        <dbReference type="EMBL" id="QKH87171.1"/>
    </source>
</evidence>
<dbReference type="EMBL" id="QSDG01000013">
    <property type="protein sequence ID" value="RGY67701.1"/>
    <property type="molecule type" value="Genomic_DNA"/>
</dbReference>
<dbReference type="InterPro" id="IPR052737">
    <property type="entry name" value="Omega-amidase_YafV"/>
</dbReference>
<evidence type="ECO:0000313" key="8">
    <source>
        <dbReference type="EMBL" id="MCZ2687406.1"/>
    </source>
</evidence>
<evidence type="ECO:0000259" key="6">
    <source>
        <dbReference type="PROSITE" id="PS50263"/>
    </source>
</evidence>
<protein>
    <recommendedName>
        <fullName evidence="5">Omega-amidase YafV</fullName>
        <ecNumber evidence="3">3.5.1.3</ecNumber>
    </recommendedName>
</protein>
<dbReference type="CDD" id="cd07575">
    <property type="entry name" value="Xc-1258_like"/>
    <property type="match status" value="1"/>
</dbReference>
<evidence type="ECO:0000256" key="4">
    <source>
        <dbReference type="ARBA" id="ARBA00052904"/>
    </source>
</evidence>
<reference evidence="10 11" key="3">
    <citation type="submission" date="2018-08" db="EMBL/GenBank/DDBJ databases">
        <title>A genome reference for cultivated species of the human gut microbiota.</title>
        <authorList>
            <person name="Zou Y."/>
            <person name="Xue W."/>
            <person name="Luo G."/>
        </authorList>
    </citation>
    <scope>NUCLEOTIDE SEQUENCE [LARGE SCALE GENOMIC DNA]</scope>
    <source>
        <strain evidence="10 11">OF01-1</strain>
    </source>
</reference>
<dbReference type="FunFam" id="3.60.110.10:FF:000004">
    <property type="entry name" value="Carbon-nitrogen hydrolase"/>
    <property type="match status" value="1"/>
</dbReference>
<sequence>MKISIVQTDIIWENKQENLRLLREKLLPLRGTTEIVVLPEMFTTGFSMNSRTLAEPISGFTIRTLKGYAAEFQFALVGSFICEEAGAYYNRAFLITPDGQEFYYDKRHLFRMGCETEHFSAGNRRVIVPYRGWNICLQVCYDLRFPVWSRNINNEYDLLIYIASWPTPRIHAWNTLLCARAIENQCYVCGVNRTGRDGNGLHYPGYSALYSPKGEILTGTPDSEEKIQTIELDIETLTAFRHKFPSWKDADSFLLY</sequence>
<organism evidence="7">
    <name type="scientific">Bacteroides fragilis</name>
    <dbReference type="NCBI Taxonomy" id="817"/>
    <lineage>
        <taxon>Bacteria</taxon>
        <taxon>Pseudomonadati</taxon>
        <taxon>Bacteroidota</taxon>
        <taxon>Bacteroidia</taxon>
        <taxon>Bacteroidales</taxon>
        <taxon>Bacteroidaceae</taxon>
        <taxon>Bacteroides</taxon>
    </lineage>
</organism>
<dbReference type="EMBL" id="JMZZ02000225">
    <property type="protein sequence ID" value="KFX72778.1"/>
    <property type="molecule type" value="Genomic_DNA"/>
</dbReference>